<dbReference type="Gene3D" id="1.25.40.20">
    <property type="entry name" value="Ankyrin repeat-containing domain"/>
    <property type="match status" value="1"/>
</dbReference>
<evidence type="ECO:0000313" key="14">
    <source>
        <dbReference type="Proteomes" id="UP000233140"/>
    </source>
</evidence>
<dbReference type="InterPro" id="IPR036770">
    <property type="entry name" value="Ankyrin_rpt-contain_sf"/>
</dbReference>
<keyword evidence="1" id="KW-0343">GTPase activation</keyword>
<gene>
    <name evidence="13" type="primary">GIT2</name>
</gene>
<dbReference type="Gene3D" id="1.10.220.150">
    <property type="entry name" value="Arf GTPase activating protein"/>
    <property type="match status" value="1"/>
</dbReference>
<keyword evidence="5" id="KW-0862">Zinc</keyword>
<keyword evidence="2" id="KW-0479">Metal-binding</keyword>
<dbReference type="GO" id="GO:0031267">
    <property type="term" value="F:small GTPase binding"/>
    <property type="evidence" value="ECO:0007669"/>
    <property type="project" value="TreeGrafter"/>
</dbReference>
<dbReference type="PROSITE" id="PS50088">
    <property type="entry name" value="ANK_REPEAT"/>
    <property type="match status" value="1"/>
</dbReference>
<feature type="repeat" description="ANK" evidence="8">
    <location>
        <begin position="150"/>
        <end position="182"/>
    </location>
</feature>
<dbReference type="Pfam" id="PF12796">
    <property type="entry name" value="Ank_2"/>
    <property type="match status" value="1"/>
</dbReference>
<evidence type="ECO:0000256" key="9">
    <source>
        <dbReference type="PROSITE-ProRule" id="PRU00288"/>
    </source>
</evidence>
<evidence type="ECO:0000256" key="4">
    <source>
        <dbReference type="ARBA" id="ARBA00022771"/>
    </source>
</evidence>
<dbReference type="GO" id="GO:0008277">
    <property type="term" value="P:regulation of G protein-coupled receptor signaling pathway"/>
    <property type="evidence" value="ECO:0007669"/>
    <property type="project" value="TreeGrafter"/>
</dbReference>
<feature type="domain" description="Arf-GAP" evidence="12">
    <location>
        <begin position="1"/>
        <end position="108"/>
    </location>
</feature>
<keyword evidence="6 8" id="KW-0040">ANK repeat</keyword>
<dbReference type="InterPro" id="IPR038508">
    <property type="entry name" value="ArfGAP_dom_sf"/>
</dbReference>
<dbReference type="Gene3D" id="1.20.120.330">
    <property type="entry name" value="Nucleotidyltransferases domain 2"/>
    <property type="match status" value="1"/>
</dbReference>
<evidence type="ECO:0000256" key="10">
    <source>
        <dbReference type="SAM" id="Coils"/>
    </source>
</evidence>
<evidence type="ECO:0000259" key="12">
    <source>
        <dbReference type="PROSITE" id="PS50115"/>
    </source>
</evidence>
<dbReference type="PANTHER" id="PTHR46097">
    <property type="entry name" value="G PROTEIN-COUPLED RECEPTOR KINASE INTERACTING ARFGAP"/>
    <property type="match status" value="1"/>
</dbReference>
<evidence type="ECO:0000256" key="11">
    <source>
        <dbReference type="SAM" id="MobiDB-lite"/>
    </source>
</evidence>
<dbReference type="GeneTree" id="ENSGT00940000156383"/>
<dbReference type="Pfam" id="PF16559">
    <property type="entry name" value="GIT_CC"/>
    <property type="match status" value="1"/>
</dbReference>
<evidence type="ECO:0000256" key="6">
    <source>
        <dbReference type="ARBA" id="ARBA00023043"/>
    </source>
</evidence>
<evidence type="ECO:0000256" key="5">
    <source>
        <dbReference type="ARBA" id="ARBA00022833"/>
    </source>
</evidence>
<protein>
    <submittedName>
        <fullName evidence="13">GIT ArfGAP 2</fullName>
    </submittedName>
</protein>
<evidence type="ECO:0000313" key="13">
    <source>
        <dbReference type="Ensembl" id="ENSMLEP00000033940.1"/>
    </source>
</evidence>
<dbReference type="SUPFAM" id="SSF57863">
    <property type="entry name" value="ArfGap/RecO-like zinc finger"/>
    <property type="match status" value="1"/>
</dbReference>
<dbReference type="GO" id="GO:0036465">
    <property type="term" value="P:synaptic vesicle recycling"/>
    <property type="evidence" value="ECO:0007669"/>
    <property type="project" value="TreeGrafter"/>
</dbReference>
<dbReference type="PROSITE" id="PS50115">
    <property type="entry name" value="ARFGAP"/>
    <property type="match status" value="1"/>
</dbReference>
<dbReference type="InterPro" id="IPR037278">
    <property type="entry name" value="ARFGAP/RecO"/>
</dbReference>
<evidence type="ECO:0000256" key="1">
    <source>
        <dbReference type="ARBA" id="ARBA00022468"/>
    </source>
</evidence>
<dbReference type="Gene3D" id="1.20.5.170">
    <property type="match status" value="1"/>
</dbReference>
<dbReference type="Pfam" id="PF08518">
    <property type="entry name" value="GIT_SHD"/>
    <property type="match status" value="2"/>
</dbReference>
<reference evidence="13" key="1">
    <citation type="submission" date="2025-08" db="UniProtKB">
        <authorList>
            <consortium name="Ensembl"/>
        </authorList>
    </citation>
    <scope>IDENTIFICATION</scope>
</reference>
<organism evidence="13 14">
    <name type="scientific">Mandrillus leucophaeus</name>
    <name type="common">Drill</name>
    <name type="synonym">Papio leucophaeus</name>
    <dbReference type="NCBI Taxonomy" id="9568"/>
    <lineage>
        <taxon>Eukaryota</taxon>
        <taxon>Metazoa</taxon>
        <taxon>Chordata</taxon>
        <taxon>Craniata</taxon>
        <taxon>Vertebrata</taxon>
        <taxon>Euteleostomi</taxon>
        <taxon>Mammalia</taxon>
        <taxon>Eutheria</taxon>
        <taxon>Euarchontoglires</taxon>
        <taxon>Primates</taxon>
        <taxon>Haplorrhini</taxon>
        <taxon>Catarrhini</taxon>
        <taxon>Cercopithecidae</taxon>
        <taxon>Cercopithecinae</taxon>
        <taxon>Mandrillus</taxon>
    </lineage>
</organism>
<dbReference type="InterPro" id="IPR013724">
    <property type="entry name" value="GIT_SHD"/>
</dbReference>
<dbReference type="Proteomes" id="UP000233140">
    <property type="component" value="Unassembled WGS sequence"/>
</dbReference>
<keyword evidence="4 9" id="KW-0863">Zinc-finger</keyword>
<dbReference type="PROSITE" id="PS50297">
    <property type="entry name" value="ANK_REP_REGION"/>
    <property type="match status" value="1"/>
</dbReference>
<sequence length="714" mass="79931">PDPSWASVNRGTFICDECCSVHRSLGRHISQVRHLKHTPWPPTLLQMVETLYNNGANSIWEHSLLDPASIMSGRRKANPQDKVHPNKAEFIRAKYQMLAFVHRLPCRDDDSVTAKDLSKQLHSSVRTGNLETCLRLLSLGAQANFFHPEKGNTPLHVASKAGQILQAELLAVYGADPGTQDSSGKTPVDYARQGGHHELAERLVEIQYELTDRLAFYLCGRKPDHKNGQHFIIPQMFPLVFLVLIVVPCVPDIFYFQLSNHLFEELAMDVYDEVDRRETDAVWLATQNHSALVTETTVVPFLPVNPEYSSTRNQGRQKLARFNAHEFATLVIDILSDAKRRQQGSSLSGSKDNVELILKTINNQHSIESQDNDQPDYDSVASDEDTDLETTASKANRQKSLDSDLSDGPVTVQEFMEVKNALVASEAKIQQLMKVNNNLSDELRIMQKKLQTLQSENSNLRKQATTNVYQVQTGSEYTDTSNHSSLKRRPSARGSRPMSMYETGSGQKPYLPMGEASRPEESRTRLQPFPAHASRLEKQNSTPESDYDNTPNDMEPDGMGSSRKGRQRSMVWPGDGLVPDTAEPHVAPSPTLPSTEDVIRKTEQITKNIQELLRAAQENKHDSYIPCSERIHVAVTEMAALFPKKPKSDMVRTSLRLLTSSAYRLQSECKKTLPGDPGSPTDVQLVTQQVIQCAYDIAKAAKQLVTITTKENNN</sequence>
<feature type="coiled-coil region" evidence="10">
    <location>
        <begin position="422"/>
        <end position="463"/>
    </location>
</feature>
<dbReference type="InterPro" id="IPR002110">
    <property type="entry name" value="Ankyrin_rpt"/>
</dbReference>
<dbReference type="AlphaFoldDB" id="A0A2K6A1J6"/>
<dbReference type="GO" id="GO:0032012">
    <property type="term" value="P:regulation of ARF protein signal transduction"/>
    <property type="evidence" value="ECO:0007669"/>
    <property type="project" value="InterPro"/>
</dbReference>
<feature type="region of interest" description="Disordered" evidence="11">
    <location>
        <begin position="365"/>
        <end position="407"/>
    </location>
</feature>
<dbReference type="GO" id="GO:0005096">
    <property type="term" value="F:GTPase activator activity"/>
    <property type="evidence" value="ECO:0007669"/>
    <property type="project" value="UniProtKB-KW"/>
</dbReference>
<keyword evidence="3" id="KW-0677">Repeat</keyword>
<dbReference type="SMART" id="SM00105">
    <property type="entry name" value="ArfGap"/>
    <property type="match status" value="1"/>
</dbReference>
<dbReference type="GO" id="GO:0008270">
    <property type="term" value="F:zinc ion binding"/>
    <property type="evidence" value="ECO:0007669"/>
    <property type="project" value="UniProtKB-KW"/>
</dbReference>
<keyword evidence="14" id="KW-1185">Reference proteome</keyword>
<reference evidence="13" key="2">
    <citation type="submission" date="2025-09" db="UniProtKB">
        <authorList>
            <consortium name="Ensembl"/>
        </authorList>
    </citation>
    <scope>IDENTIFICATION</scope>
</reference>
<dbReference type="InterPro" id="IPR032352">
    <property type="entry name" value="GIT1/2_CC"/>
</dbReference>
<feature type="compositionally biased region" description="Polar residues" evidence="11">
    <location>
        <begin position="539"/>
        <end position="552"/>
    </location>
</feature>
<feature type="region of interest" description="Disordered" evidence="11">
    <location>
        <begin position="465"/>
        <end position="596"/>
    </location>
</feature>
<evidence type="ECO:0000256" key="8">
    <source>
        <dbReference type="PROSITE-ProRule" id="PRU00023"/>
    </source>
</evidence>
<dbReference type="GO" id="GO:0098793">
    <property type="term" value="C:presynapse"/>
    <property type="evidence" value="ECO:0007669"/>
    <property type="project" value="GOC"/>
</dbReference>
<keyword evidence="7 10" id="KW-0175">Coiled coil</keyword>
<dbReference type="Ensembl" id="ENSMLET00000057525.1">
    <property type="protein sequence ID" value="ENSMLEP00000033940.1"/>
    <property type="gene ID" value="ENSMLEG00000040638.1"/>
</dbReference>
<dbReference type="Pfam" id="PF12205">
    <property type="entry name" value="GIT1_C"/>
    <property type="match status" value="1"/>
</dbReference>
<accession>A0A2K6A1J6</accession>
<dbReference type="SMART" id="SM00248">
    <property type="entry name" value="ANK"/>
    <property type="match status" value="3"/>
</dbReference>
<dbReference type="FunFam" id="1.10.220.150:FF:000003">
    <property type="entry name" value="ARF GTPase-activating protein GIT2 isoform 1"/>
    <property type="match status" value="1"/>
</dbReference>
<dbReference type="InterPro" id="IPR047161">
    <property type="entry name" value="GIT-like"/>
</dbReference>
<feature type="compositionally biased region" description="Polar residues" evidence="11">
    <location>
        <begin position="465"/>
        <end position="484"/>
    </location>
</feature>
<dbReference type="GO" id="GO:0007420">
    <property type="term" value="P:brain development"/>
    <property type="evidence" value="ECO:0007669"/>
    <property type="project" value="InterPro"/>
</dbReference>
<dbReference type="SMART" id="SM00555">
    <property type="entry name" value="GIT"/>
    <property type="match status" value="2"/>
</dbReference>
<dbReference type="PANTHER" id="PTHR46097:SF4">
    <property type="entry name" value="ARF GTPASE-ACTIVATING PROTEIN GIT2"/>
    <property type="match status" value="1"/>
</dbReference>
<evidence type="ECO:0000256" key="7">
    <source>
        <dbReference type="ARBA" id="ARBA00023054"/>
    </source>
</evidence>
<dbReference type="FunFam" id="1.20.5.170:FF:000015">
    <property type="entry name" value="ARF GTPase-activating protein GIT2 isoform 1"/>
    <property type="match status" value="1"/>
</dbReference>
<dbReference type="FunFam" id="1.20.120.330:FF:000002">
    <property type="entry name" value="ARF GTPase-activating protein GIT2 isoform 1"/>
    <property type="match status" value="1"/>
</dbReference>
<dbReference type="SUPFAM" id="SSF48403">
    <property type="entry name" value="Ankyrin repeat"/>
    <property type="match status" value="1"/>
</dbReference>
<dbReference type="InterPro" id="IPR022018">
    <property type="entry name" value="GIT1_C"/>
</dbReference>
<dbReference type="FunFam" id="1.25.40.20:FF:000013">
    <property type="entry name" value="ARF GTPase-activating protein GIT1 isoform 1"/>
    <property type="match status" value="1"/>
</dbReference>
<dbReference type="Pfam" id="PF01412">
    <property type="entry name" value="ArfGap"/>
    <property type="match status" value="1"/>
</dbReference>
<dbReference type="InterPro" id="IPR001164">
    <property type="entry name" value="ArfGAP_dom"/>
</dbReference>
<name>A0A2K6A1J6_MANLE</name>
<feature type="compositionally biased region" description="Acidic residues" evidence="11">
    <location>
        <begin position="370"/>
        <end position="388"/>
    </location>
</feature>
<evidence type="ECO:0000256" key="3">
    <source>
        <dbReference type="ARBA" id="ARBA00022737"/>
    </source>
</evidence>
<proteinExistence type="predicted"/>
<evidence type="ECO:0000256" key="2">
    <source>
        <dbReference type="ARBA" id="ARBA00022723"/>
    </source>
</evidence>